<evidence type="ECO:0000313" key="3">
    <source>
        <dbReference type="EMBL" id="KAK3228966.1"/>
    </source>
</evidence>
<reference evidence="3" key="1">
    <citation type="journal article" date="2023" name="Plant J.">
        <title>Genome sequences and population genomics provide insights into the demographic history, inbreeding, and mutation load of two 'living fossil' tree species of Dipteronia.</title>
        <authorList>
            <person name="Feng Y."/>
            <person name="Comes H.P."/>
            <person name="Chen J."/>
            <person name="Zhu S."/>
            <person name="Lu R."/>
            <person name="Zhang X."/>
            <person name="Li P."/>
            <person name="Qiu J."/>
            <person name="Olsen K.M."/>
            <person name="Qiu Y."/>
        </authorList>
    </citation>
    <scope>NUCLEOTIDE SEQUENCE</scope>
    <source>
        <strain evidence="3">NBL</strain>
    </source>
</reference>
<keyword evidence="1" id="KW-0732">Signal</keyword>
<dbReference type="Pfam" id="PF08609">
    <property type="entry name" value="Fes1"/>
    <property type="match status" value="1"/>
</dbReference>
<dbReference type="InterPro" id="IPR016024">
    <property type="entry name" value="ARM-type_fold"/>
</dbReference>
<dbReference type="InterPro" id="IPR011989">
    <property type="entry name" value="ARM-like"/>
</dbReference>
<feature type="domain" description="Nucleotide exchange factor Fes1" evidence="2">
    <location>
        <begin position="80"/>
        <end position="171"/>
    </location>
</feature>
<dbReference type="GO" id="GO:0005783">
    <property type="term" value="C:endoplasmic reticulum"/>
    <property type="evidence" value="ECO:0007669"/>
    <property type="project" value="TreeGrafter"/>
</dbReference>
<dbReference type="Gene3D" id="1.25.10.10">
    <property type="entry name" value="Leucine-rich Repeat Variant"/>
    <property type="match status" value="1"/>
</dbReference>
<dbReference type="Proteomes" id="UP001281410">
    <property type="component" value="Unassembled WGS sequence"/>
</dbReference>
<dbReference type="InterPro" id="IPR013918">
    <property type="entry name" value="Nucleotide_exch_fac_Fes1"/>
</dbReference>
<dbReference type="AlphaFoldDB" id="A0AAE0EHW4"/>
<dbReference type="EMBL" id="JANJYJ010000001">
    <property type="protein sequence ID" value="KAK3228966.1"/>
    <property type="molecule type" value="Genomic_DNA"/>
</dbReference>
<organism evidence="3 4">
    <name type="scientific">Dipteronia sinensis</name>
    <dbReference type="NCBI Taxonomy" id="43782"/>
    <lineage>
        <taxon>Eukaryota</taxon>
        <taxon>Viridiplantae</taxon>
        <taxon>Streptophyta</taxon>
        <taxon>Embryophyta</taxon>
        <taxon>Tracheophyta</taxon>
        <taxon>Spermatophyta</taxon>
        <taxon>Magnoliopsida</taxon>
        <taxon>eudicotyledons</taxon>
        <taxon>Gunneridae</taxon>
        <taxon>Pentapetalae</taxon>
        <taxon>rosids</taxon>
        <taxon>malvids</taxon>
        <taxon>Sapindales</taxon>
        <taxon>Sapindaceae</taxon>
        <taxon>Hippocastanoideae</taxon>
        <taxon>Acereae</taxon>
        <taxon>Dipteronia</taxon>
    </lineage>
</organism>
<feature type="chain" id="PRO_5042079769" description="Nucleotide exchange factor Fes1 domain-containing protein" evidence="1">
    <location>
        <begin position="29"/>
        <end position="404"/>
    </location>
</feature>
<dbReference type="InterPro" id="IPR050693">
    <property type="entry name" value="Hsp70_NEF-Inhibitors"/>
</dbReference>
<dbReference type="PANTHER" id="PTHR19316:SF32">
    <property type="entry name" value="ARM REPEAT SUPERFAMILY PROTEIN"/>
    <property type="match status" value="1"/>
</dbReference>
<accession>A0AAE0EHW4</accession>
<protein>
    <recommendedName>
        <fullName evidence="2">Nucleotide exchange factor Fes1 domain-containing protein</fullName>
    </recommendedName>
</protein>
<evidence type="ECO:0000313" key="4">
    <source>
        <dbReference type="Proteomes" id="UP001281410"/>
    </source>
</evidence>
<evidence type="ECO:0000259" key="2">
    <source>
        <dbReference type="Pfam" id="PF08609"/>
    </source>
</evidence>
<dbReference type="GO" id="GO:0000774">
    <property type="term" value="F:adenyl-nucleotide exchange factor activity"/>
    <property type="evidence" value="ECO:0007669"/>
    <property type="project" value="TreeGrafter"/>
</dbReference>
<sequence length="404" mass="45739">MKSTNMRRRSIAAALWFLLLTMTVTAMAERVNSSSSAGLFWSTAKEEEDLLRKADPNDDSTAASVVNERDDELDGGFSSLDGMLQWAIGHSDPVKLKETAQDVQRLSLSELKKRQSEIKELMERLKMPSDAQLMQIALDDLNNSSLSLEDRHRALQELLVLVEPIDNANDLCKLGGLAVIIRELNHPDTDVRKFSAWILGEASQNNPFVQKQILELGALMKLIKMVKSSYIEEAVKALYTVSALIRNNLAGQELFYAEAGDLMLQDLLSNSSIDIRLRRKAVFLVGDLAECQLEYTHKAELRFLSNRLFLKSVVDLTVSTDLDLQEKALVAIKNLLQLRTTEAPVLRDFCGLDGALERLRHQLEGLIQEEDRKDYAMDVENIRREVELIFHSKLREWQETKVPT</sequence>
<dbReference type="SUPFAM" id="SSF48371">
    <property type="entry name" value="ARM repeat"/>
    <property type="match status" value="1"/>
</dbReference>
<proteinExistence type="predicted"/>
<gene>
    <name evidence="3" type="ORF">Dsin_000847</name>
</gene>
<keyword evidence="4" id="KW-1185">Reference proteome</keyword>
<evidence type="ECO:0000256" key="1">
    <source>
        <dbReference type="SAM" id="SignalP"/>
    </source>
</evidence>
<comment type="caution">
    <text evidence="3">The sequence shown here is derived from an EMBL/GenBank/DDBJ whole genome shotgun (WGS) entry which is preliminary data.</text>
</comment>
<dbReference type="PANTHER" id="PTHR19316">
    <property type="entry name" value="PROTEIN FOLDING REGULATOR"/>
    <property type="match status" value="1"/>
</dbReference>
<name>A0AAE0EHW4_9ROSI</name>
<feature type="signal peptide" evidence="1">
    <location>
        <begin position="1"/>
        <end position="28"/>
    </location>
</feature>